<evidence type="ECO:0000313" key="3">
    <source>
        <dbReference type="Proteomes" id="UP000638836"/>
    </source>
</evidence>
<keyword evidence="1" id="KW-0812">Transmembrane</keyword>
<evidence type="ECO:0000313" key="2">
    <source>
        <dbReference type="EMBL" id="MBC9825491.1"/>
    </source>
</evidence>
<organism evidence="2 3">
    <name type="scientific">Carnobacterium inhibens</name>
    <dbReference type="NCBI Taxonomy" id="147709"/>
    <lineage>
        <taxon>Bacteria</taxon>
        <taxon>Bacillati</taxon>
        <taxon>Bacillota</taxon>
        <taxon>Bacilli</taxon>
        <taxon>Lactobacillales</taxon>
        <taxon>Carnobacteriaceae</taxon>
        <taxon>Carnobacterium</taxon>
    </lineage>
</organism>
<accession>A0ABR7TDQ6</accession>
<dbReference type="EMBL" id="WNJQ01000004">
    <property type="protein sequence ID" value="MBC9825491.1"/>
    <property type="molecule type" value="Genomic_DNA"/>
</dbReference>
<dbReference type="RefSeq" id="WP_187948789.1">
    <property type="nucleotide sequence ID" value="NZ_WNJQ01000004.1"/>
</dbReference>
<name>A0ABR7TDQ6_9LACT</name>
<dbReference type="Proteomes" id="UP000638836">
    <property type="component" value="Unassembled WGS sequence"/>
</dbReference>
<sequence>MDSALEIARILLPIVLVGGIVVFVVMRMKSKYTRGTLGKKKSKGAQSLLDSLIPFGMILGGIVAILLSIIFSTSLLSTISLGSAIGLLFG</sequence>
<reference evidence="2 3" key="1">
    <citation type="journal article" date="2020" name="Microorganisms">
        <title>New Insight into Antimicrobial Compounds from Food and Marine-Sourced Carnobacterium Species through Phenotype and Genome Analyses.</title>
        <authorList>
            <person name="Begrem S."/>
            <person name="Ivaniuk F."/>
            <person name="Gigout-Chevalier F."/>
            <person name="Kolypczuk L."/>
            <person name="Bonnetot S."/>
            <person name="Leroi F."/>
            <person name="Grovel O."/>
            <person name="Delbarre-Ladrat C."/>
            <person name="Passerini D."/>
        </authorList>
    </citation>
    <scope>NUCLEOTIDE SEQUENCE [LARGE SCALE GENOMIC DNA]</scope>
    <source>
        <strain evidence="2 3">MIP2551</strain>
    </source>
</reference>
<comment type="caution">
    <text evidence="2">The sequence shown here is derived from an EMBL/GenBank/DDBJ whole genome shotgun (WGS) entry which is preliminary data.</text>
</comment>
<keyword evidence="1" id="KW-0472">Membrane</keyword>
<evidence type="ECO:0000256" key="1">
    <source>
        <dbReference type="SAM" id="Phobius"/>
    </source>
</evidence>
<feature type="transmembrane region" description="Helical" evidence="1">
    <location>
        <begin position="47"/>
        <end position="71"/>
    </location>
</feature>
<keyword evidence="3" id="KW-1185">Reference proteome</keyword>
<protein>
    <submittedName>
        <fullName evidence="2">Uncharacterized protein</fullName>
    </submittedName>
</protein>
<feature type="transmembrane region" description="Helical" evidence="1">
    <location>
        <begin position="6"/>
        <end position="26"/>
    </location>
</feature>
<keyword evidence="1" id="KW-1133">Transmembrane helix</keyword>
<gene>
    <name evidence="2" type="ORF">GLO26_06575</name>
</gene>
<proteinExistence type="predicted"/>